<dbReference type="InterPro" id="IPR002660">
    <property type="entry name" value="Herpes_Portal"/>
</dbReference>
<dbReference type="Pfam" id="PF01763">
    <property type="entry name" value="Herpes_UL6"/>
    <property type="match status" value="1"/>
</dbReference>
<feature type="compositionally biased region" description="Low complexity" evidence="6">
    <location>
        <begin position="454"/>
        <end position="465"/>
    </location>
</feature>
<dbReference type="OrthoDB" id="2470at10239"/>
<dbReference type="KEGG" id="vg:921148"/>
<feature type="compositionally biased region" description="Pro residues" evidence="6">
    <location>
        <begin position="710"/>
        <end position="722"/>
    </location>
</feature>
<dbReference type="GeneID" id="921148"/>
<name>Q91TJ9_TUHV1</name>
<dbReference type="GO" id="GO:0051276">
    <property type="term" value="P:chromosome organization"/>
    <property type="evidence" value="ECO:0007669"/>
    <property type="project" value="InterPro"/>
</dbReference>
<evidence type="ECO:0000313" key="8">
    <source>
        <dbReference type="Proteomes" id="UP000137095"/>
    </source>
</evidence>
<accession>Q91TJ9</accession>
<protein>
    <submittedName>
        <fullName evidence="7">T104</fullName>
    </submittedName>
</protein>
<keyword evidence="5" id="KW-0175">Coiled coil</keyword>
<feature type="compositionally biased region" description="Basic and acidic residues" evidence="6">
    <location>
        <begin position="612"/>
        <end position="625"/>
    </location>
</feature>
<evidence type="ECO:0000256" key="3">
    <source>
        <dbReference type="ARBA" id="ARBA00022844"/>
    </source>
</evidence>
<organism evidence="7 8">
    <name type="scientific">Tupaiid herpesvirus 1 (strain 1)</name>
    <name type="common">TuHV-1</name>
    <name type="synonym">Herpesvirus tupaia (strain 1)</name>
    <dbReference type="NCBI Taxonomy" id="10397"/>
    <lineage>
        <taxon>Viruses</taxon>
        <taxon>Duplodnaviria</taxon>
        <taxon>Heunggongvirae</taxon>
        <taxon>Peploviricota</taxon>
        <taxon>Herviviricetes</taxon>
        <taxon>Herpesvirales</taxon>
        <taxon>Orthoherpesviridae</taxon>
        <taxon>Betaherpesvirinae</taxon>
        <taxon>Quwivirus</taxon>
        <taxon>Quwivirus tupaiidbeta1</taxon>
    </lineage>
</organism>
<keyword evidence="1" id="KW-1048">Host nucleus</keyword>
<dbReference type="RefSeq" id="NP_116453.1">
    <property type="nucleotide sequence ID" value="NC_002794.1"/>
</dbReference>
<feature type="region of interest" description="Disordered" evidence="6">
    <location>
        <begin position="382"/>
        <end position="409"/>
    </location>
</feature>
<feature type="region of interest" description="Disordered" evidence="6">
    <location>
        <begin position="611"/>
        <end position="642"/>
    </location>
</feature>
<keyword evidence="4" id="KW-0231">Viral genome packaging</keyword>
<feature type="compositionally biased region" description="Low complexity" evidence="6">
    <location>
        <begin position="626"/>
        <end position="638"/>
    </location>
</feature>
<evidence type="ECO:0000313" key="7">
    <source>
        <dbReference type="EMBL" id="AAK57148.1"/>
    </source>
</evidence>
<feature type="coiled-coil region" evidence="5">
    <location>
        <begin position="418"/>
        <end position="452"/>
    </location>
</feature>
<proteinExistence type="inferred from homology"/>
<sequence length="722" mass="81449">MERNQSGGSRSAGKRSAARDLTLSTIHSILTADDMLRMKFASYLDARGADAIDVLFPTPLTLEFFQILHGVNVSGRGQTIHQVLRDPTVFRKQIFYGLCVKLFNSATVRQVSDEWNAHASLFDYRAYDEEDHQEYLRLWAASIRHTLQSLVGNLVKEILYTYVDDDVYSRYIDWRTTLGLVPVQDLGRPPDAPTPLQLGNMQKLLDPGQSLSGLATQLVRQNLLTIDQVVDRLRRTRIPNSTDLQIVRHRRTGALSVHSRSLRSLRLFVAGEPLVYDETVLYTTPVAHLYGELLKHDSLCRHQKFCQLLNTYPVKAVVTSRHELNSQRIVELMERHDKTTDAKKSIMRFLLNISESKSKIGIEDSVESFIQDLTPSIIDQSRLLPGRPAHDPPFPPAAGQPSGGPDRDVRDLFRKQMIKCLEEQVQSQMNEIEELKLINRTWERKVQELHARLPPQADRAQAASASDRELYDSSTREAVRKATAAPFRPLYLDDNTAVANSFFSQYVPDTAHSDRNLQLFWEDEYLRTFKLRRQVTNQGAEDNIAYSNYTIDRVLTPFLVSILRLPELDPIPEEHLFLSLTELTSMAYARSRLDQYVTFLVTRQQARRRHEARAAAERATARWDAARPPAPAESAEPARAARHHPLAGAGAGVGAGAAGAADAANAEPGIYTRPPSDPRSSRLSPARRDPRLPSLATKLRRLRARHYVQQPPPDPRADGGPP</sequence>
<reference evidence="7 8" key="1">
    <citation type="journal article" date="2001" name="J. Virol.">
        <title>Analysis and characterization of the complete genome of tupaia (tree shrew) herpesvirus.</title>
        <authorList>
            <person name="Bahr U."/>
            <person name="Darai G."/>
        </authorList>
    </citation>
    <scope>NUCLEOTIDE SEQUENCE [LARGE SCALE GENOMIC DNA]</scope>
    <source>
        <strain evidence="7">2</strain>
    </source>
</reference>
<keyword evidence="8" id="KW-1185">Reference proteome</keyword>
<feature type="region of interest" description="Disordered" evidence="6">
    <location>
        <begin position="665"/>
        <end position="722"/>
    </location>
</feature>
<keyword evidence="2" id="KW-1188">Viral release from host cell</keyword>
<feature type="region of interest" description="Disordered" evidence="6">
    <location>
        <begin position="453"/>
        <end position="474"/>
    </location>
</feature>
<dbReference type="EMBL" id="AF281817">
    <property type="protein sequence ID" value="AAK57148.1"/>
    <property type="molecule type" value="Genomic_DNA"/>
</dbReference>
<dbReference type="Proteomes" id="UP000137095">
    <property type="component" value="Segment"/>
</dbReference>
<keyword evidence="3" id="KW-0946">Virion</keyword>
<organismHost>
    <name type="scientific">Tupaia belangeri</name>
    <name type="common">Common tree shrew</name>
    <name type="synonym">Tupaia glis belangeri</name>
    <dbReference type="NCBI Taxonomy" id="37347"/>
</organismHost>
<evidence type="ECO:0000256" key="6">
    <source>
        <dbReference type="SAM" id="MobiDB-lite"/>
    </source>
</evidence>
<dbReference type="GO" id="GO:0044423">
    <property type="term" value="C:virion component"/>
    <property type="evidence" value="ECO:0007669"/>
    <property type="project" value="UniProtKB-KW"/>
</dbReference>
<evidence type="ECO:0000256" key="2">
    <source>
        <dbReference type="ARBA" id="ARBA00022612"/>
    </source>
</evidence>
<evidence type="ECO:0000256" key="1">
    <source>
        <dbReference type="ARBA" id="ARBA00022562"/>
    </source>
</evidence>
<evidence type="ECO:0000256" key="5">
    <source>
        <dbReference type="SAM" id="Coils"/>
    </source>
</evidence>
<dbReference type="HAMAP" id="MF_04012">
    <property type="entry name" value="HSV_PORTL"/>
    <property type="match status" value="1"/>
</dbReference>
<evidence type="ECO:0000256" key="4">
    <source>
        <dbReference type="ARBA" id="ARBA00023219"/>
    </source>
</evidence>